<evidence type="ECO:0000256" key="1">
    <source>
        <dbReference type="SAM" id="MobiDB-lite"/>
    </source>
</evidence>
<sequence>MIHGHIDESDDPSRAASDGMIDDLDSGDPENQNYGDTMSLARGGIPTATIYKGAIGWHEMIKGQLIFTAPVSAMTHRQMSNIQRNLDRAQEKFLKP</sequence>
<feature type="compositionally biased region" description="Basic and acidic residues" evidence="1">
    <location>
        <begin position="1"/>
        <end position="13"/>
    </location>
</feature>
<proteinExistence type="predicted"/>
<reference evidence="2" key="1">
    <citation type="submission" date="2015-10" db="EMBL/GenBank/DDBJ databases">
        <authorList>
            <person name="Gilbert D.G."/>
        </authorList>
    </citation>
    <scope>NUCLEOTIDE SEQUENCE</scope>
</reference>
<organism evidence="2">
    <name type="scientific">hydrothermal vent metagenome</name>
    <dbReference type="NCBI Taxonomy" id="652676"/>
    <lineage>
        <taxon>unclassified sequences</taxon>
        <taxon>metagenomes</taxon>
        <taxon>ecological metagenomes</taxon>
    </lineage>
</organism>
<evidence type="ECO:0000313" key="2">
    <source>
        <dbReference type="EMBL" id="CUS45052.1"/>
    </source>
</evidence>
<protein>
    <submittedName>
        <fullName evidence="2">Uncharacterized protein</fullName>
    </submittedName>
</protein>
<gene>
    <name evidence="2" type="ORF">MGWOODY_Smn807</name>
</gene>
<dbReference type="EMBL" id="CZQE01000204">
    <property type="protein sequence ID" value="CUS45052.1"/>
    <property type="molecule type" value="Genomic_DNA"/>
</dbReference>
<name>A0A170PP48_9ZZZZ</name>
<feature type="region of interest" description="Disordered" evidence="1">
    <location>
        <begin position="1"/>
        <end position="39"/>
    </location>
</feature>
<dbReference type="AlphaFoldDB" id="A0A170PP48"/>
<accession>A0A170PP48</accession>